<evidence type="ECO:0000259" key="1">
    <source>
        <dbReference type="Pfam" id="PF00535"/>
    </source>
</evidence>
<dbReference type="CDD" id="cd00761">
    <property type="entry name" value="Glyco_tranf_GTA_type"/>
    <property type="match status" value="1"/>
</dbReference>
<evidence type="ECO:0000313" key="2">
    <source>
        <dbReference type="EMBL" id="TPG72258.1"/>
    </source>
</evidence>
<feature type="domain" description="Glycosyltransferase 2-like" evidence="1">
    <location>
        <begin position="12"/>
        <end position="185"/>
    </location>
</feature>
<dbReference type="AlphaFoldDB" id="A0A502HG74"/>
<dbReference type="PANTHER" id="PTHR43685">
    <property type="entry name" value="GLYCOSYLTRANSFERASE"/>
    <property type="match status" value="1"/>
</dbReference>
<dbReference type="GO" id="GO:0016740">
    <property type="term" value="F:transferase activity"/>
    <property type="evidence" value="ECO:0007669"/>
    <property type="project" value="UniProtKB-KW"/>
</dbReference>
<dbReference type="EMBL" id="RCYZ01000001">
    <property type="protein sequence ID" value="TPG72258.1"/>
    <property type="molecule type" value="Genomic_DNA"/>
</dbReference>
<dbReference type="InterPro" id="IPR050834">
    <property type="entry name" value="Glycosyltransf_2"/>
</dbReference>
<protein>
    <submittedName>
        <fullName evidence="2">Glycosyltransferase</fullName>
    </submittedName>
</protein>
<comment type="caution">
    <text evidence="2">The sequence shown here is derived from an EMBL/GenBank/DDBJ whole genome shotgun (WGS) entry which is preliminary data.</text>
</comment>
<proteinExistence type="predicted"/>
<dbReference type="SUPFAM" id="SSF53448">
    <property type="entry name" value="Nucleotide-diphospho-sugar transferases"/>
    <property type="match status" value="1"/>
</dbReference>
<dbReference type="Pfam" id="PF00535">
    <property type="entry name" value="Glycos_transf_2"/>
    <property type="match status" value="1"/>
</dbReference>
<accession>A0A502HG74</accession>
<dbReference type="PANTHER" id="PTHR43685:SF2">
    <property type="entry name" value="GLYCOSYLTRANSFERASE 2-LIKE DOMAIN-CONTAINING PROTEIN"/>
    <property type="match status" value="1"/>
</dbReference>
<evidence type="ECO:0000313" key="3">
    <source>
        <dbReference type="Proteomes" id="UP000317646"/>
    </source>
</evidence>
<keyword evidence="3" id="KW-1185">Reference proteome</keyword>
<dbReference type="Proteomes" id="UP000317646">
    <property type="component" value="Unassembled WGS sequence"/>
</dbReference>
<organism evidence="2 3">
    <name type="scientific">Hymenobacter nivis</name>
    <dbReference type="NCBI Taxonomy" id="1850093"/>
    <lineage>
        <taxon>Bacteria</taxon>
        <taxon>Pseudomonadati</taxon>
        <taxon>Bacteroidota</taxon>
        <taxon>Cytophagia</taxon>
        <taxon>Cytophagales</taxon>
        <taxon>Hymenobacteraceae</taxon>
        <taxon>Hymenobacter</taxon>
    </lineage>
</organism>
<dbReference type="InterPro" id="IPR029044">
    <property type="entry name" value="Nucleotide-diphossugar_trans"/>
</dbReference>
<keyword evidence="2" id="KW-0808">Transferase</keyword>
<dbReference type="RefSeq" id="WP_140465038.1">
    <property type="nucleotide sequence ID" value="NZ_RCYZ01000001.1"/>
</dbReference>
<gene>
    <name evidence="2" type="ORF">EAH73_03225</name>
</gene>
<reference evidence="2 3" key="1">
    <citation type="journal article" date="2019" name="Environ. Microbiol.">
        <title>Species interactions and distinct microbial communities in high Arctic permafrost affected cryosols are associated with the CH4 and CO2 gas fluxes.</title>
        <authorList>
            <person name="Altshuler I."/>
            <person name="Hamel J."/>
            <person name="Turney S."/>
            <person name="Magnuson E."/>
            <person name="Levesque R."/>
            <person name="Greer C."/>
            <person name="Whyte L.G."/>
        </authorList>
    </citation>
    <scope>NUCLEOTIDE SEQUENCE [LARGE SCALE GENOMIC DNA]</scope>
    <source>
        <strain evidence="2 3">S9.2P</strain>
    </source>
</reference>
<name>A0A502HG74_9BACT</name>
<dbReference type="Gene3D" id="3.90.550.10">
    <property type="entry name" value="Spore Coat Polysaccharide Biosynthesis Protein SpsA, Chain A"/>
    <property type="match status" value="1"/>
</dbReference>
<dbReference type="InterPro" id="IPR001173">
    <property type="entry name" value="Glyco_trans_2-like"/>
</dbReference>
<sequence length="350" mass="40300">MPYNKNYVNGISVLICCYNSEQRLPRTISALAEQLRPDIAEFAIEVLVVDNASKDKTYATAKSLLEDPDFPYNGRVLYEQKPGKSHALERGLQEAQYKYIAIVDDDNWLAPDYLLLANALMEANPKIGVLGGVGAPVCEVVPPSWFSRFAIDYAADRQADYSGDITSEPGFLYGAGSVIRRAAWEQVREAGFHSLLTGRYGNNLNSGEDNELCYVLALAGYRIWYDERLKFQHFIPAQRLNWNYVRRLYKGNAASEVSLRPYRHFMQRTDVPVLPWIRNGLYAGRFALKASWRAIRQKQFFPREGNREFLLAAFYWHEVWLYFNKAWKQDPKFIQVQQLTTRLNTSSHRA</sequence>
<dbReference type="OrthoDB" id="786280at2"/>